<dbReference type="InterPro" id="IPR036052">
    <property type="entry name" value="TrpB-like_PALP_sf"/>
</dbReference>
<dbReference type="Gene3D" id="3.40.50.1100">
    <property type="match status" value="1"/>
</dbReference>
<comment type="cofactor">
    <cofactor evidence="1">
        <name>pyridoxal 5'-phosphate</name>
        <dbReference type="ChEBI" id="CHEBI:597326"/>
    </cofactor>
</comment>
<comment type="similarity">
    <text evidence="2">Belongs to the ACC deaminase/D-cysteine desulfhydrase family.</text>
</comment>
<reference evidence="4 5" key="1">
    <citation type="submission" date="2024-08" db="EMBL/GenBank/DDBJ databases">
        <title>Insights into the chromosomal genome structure of Flemingia macrophylla.</title>
        <authorList>
            <person name="Ding Y."/>
            <person name="Zhao Y."/>
            <person name="Bi W."/>
            <person name="Wu M."/>
            <person name="Zhao G."/>
            <person name="Gong Y."/>
            <person name="Li W."/>
            <person name="Zhang P."/>
        </authorList>
    </citation>
    <scope>NUCLEOTIDE SEQUENCE [LARGE SCALE GENOMIC DNA]</scope>
    <source>
        <strain evidence="4">DYQJB</strain>
        <tissue evidence="4">Leaf</tissue>
    </source>
</reference>
<evidence type="ECO:0000256" key="2">
    <source>
        <dbReference type="ARBA" id="ARBA00008639"/>
    </source>
</evidence>
<proteinExistence type="inferred from homology"/>
<dbReference type="EMBL" id="JBGMDY010000011">
    <property type="protein sequence ID" value="KAL2318883.1"/>
    <property type="molecule type" value="Genomic_DNA"/>
</dbReference>
<keyword evidence="5" id="KW-1185">Reference proteome</keyword>
<gene>
    <name evidence="4" type="ORF">Fmac_032759</name>
</gene>
<dbReference type="PANTHER" id="PTHR43780">
    <property type="entry name" value="1-AMINOCYCLOPROPANE-1-CARBOXYLATE DEAMINASE-RELATED"/>
    <property type="match status" value="1"/>
</dbReference>
<sequence>MLKIAAILNEARSSYATHNRKLKELSLLRSKSPSPSHFFSAFSKTLTPLFDFHRHLASIDHVISFVSNFAAAADDEFLDHFLKFLLAAAAASNKTARYRACQIVSEHFCMFMFRIYFSCTLIESFRLPSSVTMIRSNSLHNEVTCGGCQSAHTAAIAVLCAEKGIVSHLLLRGEQPEILTGYNLMSTMYGNVTYVPRTVYANREEMLKSYANSVAGNNGSVLWFAISFKLPQRIDLFISPNFMQMDVSRSEGSHLRKILVVNEGAGDSVALLGKGVWLTQAEVSIYRHENRGRYSRSANFVLCYGRSEITTVVAMCKISLRPEVAMAHPVMPWTCNEFVFIEPLQTQLLVGDDAADE</sequence>
<evidence type="ECO:0000313" key="4">
    <source>
        <dbReference type="EMBL" id="KAL2318883.1"/>
    </source>
</evidence>
<comment type="caution">
    <text evidence="4">The sequence shown here is derived from an EMBL/GenBank/DDBJ whole genome shotgun (WGS) entry which is preliminary data.</text>
</comment>
<dbReference type="PANTHER" id="PTHR43780:SF7">
    <property type="entry name" value="D-CYSTEINE DESULFHYDRASE 2, MITOCHONDRIAL"/>
    <property type="match status" value="1"/>
</dbReference>
<evidence type="ECO:0000313" key="5">
    <source>
        <dbReference type="Proteomes" id="UP001603857"/>
    </source>
</evidence>
<dbReference type="AlphaFoldDB" id="A0ABD1L5U3"/>
<dbReference type="GO" id="GO:0016829">
    <property type="term" value="F:lyase activity"/>
    <property type="evidence" value="ECO:0007669"/>
    <property type="project" value="UniProtKB-ARBA"/>
</dbReference>
<dbReference type="InterPro" id="IPR027278">
    <property type="entry name" value="ACCD_DCysDesulf"/>
</dbReference>
<dbReference type="Proteomes" id="UP001603857">
    <property type="component" value="Unassembled WGS sequence"/>
</dbReference>
<dbReference type="SUPFAM" id="SSF53686">
    <property type="entry name" value="Tryptophan synthase beta subunit-like PLP-dependent enzymes"/>
    <property type="match status" value="1"/>
</dbReference>
<protein>
    <submittedName>
        <fullName evidence="4">Uncharacterized protein</fullName>
    </submittedName>
</protein>
<evidence type="ECO:0000256" key="1">
    <source>
        <dbReference type="ARBA" id="ARBA00001933"/>
    </source>
</evidence>
<keyword evidence="3" id="KW-0663">Pyridoxal phosphate</keyword>
<evidence type="ECO:0000256" key="3">
    <source>
        <dbReference type="ARBA" id="ARBA00022898"/>
    </source>
</evidence>
<accession>A0ABD1L5U3</accession>
<organism evidence="4 5">
    <name type="scientific">Flemingia macrophylla</name>
    <dbReference type="NCBI Taxonomy" id="520843"/>
    <lineage>
        <taxon>Eukaryota</taxon>
        <taxon>Viridiplantae</taxon>
        <taxon>Streptophyta</taxon>
        <taxon>Embryophyta</taxon>
        <taxon>Tracheophyta</taxon>
        <taxon>Spermatophyta</taxon>
        <taxon>Magnoliopsida</taxon>
        <taxon>eudicotyledons</taxon>
        <taxon>Gunneridae</taxon>
        <taxon>Pentapetalae</taxon>
        <taxon>rosids</taxon>
        <taxon>fabids</taxon>
        <taxon>Fabales</taxon>
        <taxon>Fabaceae</taxon>
        <taxon>Papilionoideae</taxon>
        <taxon>50 kb inversion clade</taxon>
        <taxon>NPAAA clade</taxon>
        <taxon>indigoferoid/millettioid clade</taxon>
        <taxon>Phaseoleae</taxon>
        <taxon>Flemingia</taxon>
    </lineage>
</organism>
<name>A0ABD1L5U3_9FABA</name>